<dbReference type="Proteomes" id="UP000754710">
    <property type="component" value="Unassembled WGS sequence"/>
</dbReference>
<keyword evidence="2" id="KW-0418">Kinase</keyword>
<keyword evidence="1" id="KW-0808">Transferase</keyword>
<dbReference type="SMART" id="SM00065">
    <property type="entry name" value="GAF"/>
    <property type="match status" value="1"/>
</dbReference>
<protein>
    <submittedName>
        <fullName evidence="6">GAF and ANTAR domain-containing protein</fullName>
    </submittedName>
</protein>
<keyword evidence="7" id="KW-1185">Reference proteome</keyword>
<evidence type="ECO:0000313" key="7">
    <source>
        <dbReference type="Proteomes" id="UP000754710"/>
    </source>
</evidence>
<dbReference type="SMART" id="SM01012">
    <property type="entry name" value="ANTAR"/>
    <property type="match status" value="1"/>
</dbReference>
<dbReference type="Gene3D" id="3.30.450.40">
    <property type="match status" value="1"/>
</dbReference>
<dbReference type="InterPro" id="IPR036388">
    <property type="entry name" value="WH-like_DNA-bd_sf"/>
</dbReference>
<dbReference type="Pfam" id="PF13185">
    <property type="entry name" value="GAF_2"/>
    <property type="match status" value="1"/>
</dbReference>
<organism evidence="6 7">
    <name type="scientific">Nocardioides jiangsuensis</name>
    <dbReference type="NCBI Taxonomy" id="2866161"/>
    <lineage>
        <taxon>Bacteria</taxon>
        <taxon>Bacillati</taxon>
        <taxon>Actinomycetota</taxon>
        <taxon>Actinomycetes</taxon>
        <taxon>Propionibacteriales</taxon>
        <taxon>Nocardioidaceae</taxon>
        <taxon>Nocardioides</taxon>
    </lineage>
</organism>
<accession>A0ABS7RP52</accession>
<dbReference type="InterPro" id="IPR012074">
    <property type="entry name" value="GAF_ANTAR"/>
</dbReference>
<dbReference type="InterPro" id="IPR003018">
    <property type="entry name" value="GAF"/>
</dbReference>
<evidence type="ECO:0000256" key="2">
    <source>
        <dbReference type="ARBA" id="ARBA00022777"/>
    </source>
</evidence>
<dbReference type="InterPro" id="IPR011006">
    <property type="entry name" value="CheY-like_superfamily"/>
</dbReference>
<reference evidence="6 7" key="1">
    <citation type="submission" date="2021-08" db="EMBL/GenBank/DDBJ databases">
        <title>Nocardioides bacterium WL0053 sp. nov., isolated from the sediment.</title>
        <authorList>
            <person name="Wang L."/>
            <person name="Zhang D."/>
            <person name="Zhang A."/>
        </authorList>
    </citation>
    <scope>NUCLEOTIDE SEQUENCE [LARGE SCALE GENOMIC DNA]</scope>
    <source>
        <strain evidence="6 7">WL0053</strain>
    </source>
</reference>
<sequence length="260" mass="27979">MSGAHKGDTGPDVGRDARVAQRLVALADTLVDDFDVVDLMDRLVGTCVELLGTDTAGLLLADQRGKLQLVASSSEETRRLELFQLQSEEGPCLDCFHTGLPVREPDLAAASTRWPRFTQAAAAFGYVSVYAVPLRLRDQAVGALNLFRSGRPALSADDQRVAQALADVATIGLLQQRTRQRATALAEQLQGALDSRVVIEQAKGVLAEHGRVDMSTAYAALRRFSRNHNQKIAEVAERVVGRTTSLDAVLETSPSETGSV</sequence>
<dbReference type="PIRSF" id="PIRSF036625">
    <property type="entry name" value="GAF_ANTAR"/>
    <property type="match status" value="1"/>
</dbReference>
<dbReference type="RefSeq" id="WP_221026323.1">
    <property type="nucleotide sequence ID" value="NZ_JAIEZQ010000003.1"/>
</dbReference>
<dbReference type="PROSITE" id="PS50921">
    <property type="entry name" value="ANTAR"/>
    <property type="match status" value="1"/>
</dbReference>
<keyword evidence="3" id="KW-0805">Transcription regulation</keyword>
<dbReference type="SUPFAM" id="SSF52172">
    <property type="entry name" value="CheY-like"/>
    <property type="match status" value="1"/>
</dbReference>
<evidence type="ECO:0000256" key="4">
    <source>
        <dbReference type="ARBA" id="ARBA00023163"/>
    </source>
</evidence>
<dbReference type="Gene3D" id="1.10.10.10">
    <property type="entry name" value="Winged helix-like DNA-binding domain superfamily/Winged helix DNA-binding domain"/>
    <property type="match status" value="1"/>
</dbReference>
<name>A0ABS7RP52_9ACTN</name>
<evidence type="ECO:0000256" key="1">
    <source>
        <dbReference type="ARBA" id="ARBA00022679"/>
    </source>
</evidence>
<evidence type="ECO:0000313" key="6">
    <source>
        <dbReference type="EMBL" id="MBY9076526.1"/>
    </source>
</evidence>
<dbReference type="InterPro" id="IPR005561">
    <property type="entry name" value="ANTAR"/>
</dbReference>
<feature type="domain" description="ANTAR" evidence="5">
    <location>
        <begin position="179"/>
        <end position="240"/>
    </location>
</feature>
<keyword evidence="4" id="KW-0804">Transcription</keyword>
<dbReference type="EMBL" id="JAIEZQ010000003">
    <property type="protein sequence ID" value="MBY9076526.1"/>
    <property type="molecule type" value="Genomic_DNA"/>
</dbReference>
<evidence type="ECO:0000259" key="5">
    <source>
        <dbReference type="PROSITE" id="PS50921"/>
    </source>
</evidence>
<proteinExistence type="predicted"/>
<evidence type="ECO:0000256" key="3">
    <source>
        <dbReference type="ARBA" id="ARBA00023015"/>
    </source>
</evidence>
<dbReference type="Pfam" id="PF03861">
    <property type="entry name" value="ANTAR"/>
    <property type="match status" value="1"/>
</dbReference>
<gene>
    <name evidence="6" type="ORF">K1X13_16955</name>
</gene>
<dbReference type="SUPFAM" id="SSF55781">
    <property type="entry name" value="GAF domain-like"/>
    <property type="match status" value="1"/>
</dbReference>
<dbReference type="InterPro" id="IPR029016">
    <property type="entry name" value="GAF-like_dom_sf"/>
</dbReference>
<comment type="caution">
    <text evidence="6">The sequence shown here is derived from an EMBL/GenBank/DDBJ whole genome shotgun (WGS) entry which is preliminary data.</text>
</comment>